<protein>
    <recommendedName>
        <fullName evidence="3">Teneurin-like YD-shell domain-containing protein</fullName>
    </recommendedName>
</protein>
<dbReference type="PANTHER" id="PTHR32305">
    <property type="match status" value="1"/>
</dbReference>
<reference evidence="4" key="1">
    <citation type="submission" date="2022-06" db="EMBL/GenBank/DDBJ databases">
        <title>Dynamics of rice microbiomes reveals core vertical transmitted seed endophytes.</title>
        <authorList>
            <person name="Liao K."/>
            <person name="Zhang X."/>
        </authorList>
    </citation>
    <scope>NUCLEOTIDE SEQUENCE</scope>
    <source>
        <strain evidence="4">JR3-14</strain>
    </source>
</reference>
<dbReference type="EMBL" id="CP099534">
    <property type="protein sequence ID" value="UYK88810.1"/>
    <property type="molecule type" value="Genomic_DNA"/>
</dbReference>
<dbReference type="NCBIfam" id="TIGR03696">
    <property type="entry name" value="Rhs_assc_core"/>
    <property type="match status" value="1"/>
</dbReference>
<organism evidence="4 5">
    <name type="scientific">Xanthomonas sacchari</name>
    <dbReference type="NCBI Taxonomy" id="56458"/>
    <lineage>
        <taxon>Bacteria</taxon>
        <taxon>Pseudomonadati</taxon>
        <taxon>Pseudomonadota</taxon>
        <taxon>Gammaproteobacteria</taxon>
        <taxon>Lysobacterales</taxon>
        <taxon>Lysobacteraceae</taxon>
        <taxon>Xanthomonas</taxon>
    </lineage>
</organism>
<dbReference type="Pfam" id="PF25023">
    <property type="entry name" value="TEN_YD-shell"/>
    <property type="match status" value="1"/>
</dbReference>
<sequence length="330" mass="35936">MSNFQGIRAILRLMAATALYSVVAFTASAQTVRYVHTDGLGSVVLVTDNNRNIVERSEYEPYGNLLNHPISDGPGYTGHVNDAATGLNYMQQRYYDPQIGKFLSVDPVTPYSKPGKNFNRYNYAANNPYLFVDPDGRYECTRKGGTCNVHDAKIAESYVSTAQRSYQKMAEGAAKDRLGKILGMVGTANDGNGFSINLTNLSDDHLGELTAKGMDLDPSQISAVASGLNISAKMLAAGIIGHEGSHKLDSMQPGFNRNFYPATGLERMLTELRAYGMTSAIGNVLRINNGVNIPGMSLQEREQRIWESAKQSWESACNGKQSSSCSGYKP</sequence>
<dbReference type="RefSeq" id="WP_081616401.1">
    <property type="nucleotide sequence ID" value="NZ_CP099532.1"/>
</dbReference>
<dbReference type="InterPro" id="IPR050708">
    <property type="entry name" value="T6SS_VgrG/RHS"/>
</dbReference>
<dbReference type="AlphaFoldDB" id="A0AA46SUJ4"/>
<keyword evidence="2" id="KW-0732">Signal</keyword>
<feature type="chain" id="PRO_5041210198" description="Teneurin-like YD-shell domain-containing protein" evidence="2">
    <location>
        <begin position="30"/>
        <end position="330"/>
    </location>
</feature>
<evidence type="ECO:0000313" key="4">
    <source>
        <dbReference type="EMBL" id="UYK88810.1"/>
    </source>
</evidence>
<feature type="signal peptide" evidence="2">
    <location>
        <begin position="1"/>
        <end position="29"/>
    </location>
</feature>
<evidence type="ECO:0000256" key="1">
    <source>
        <dbReference type="ARBA" id="ARBA00022737"/>
    </source>
</evidence>
<dbReference type="Gene3D" id="2.180.10.10">
    <property type="entry name" value="RHS repeat-associated core"/>
    <property type="match status" value="1"/>
</dbReference>
<dbReference type="InterPro" id="IPR056823">
    <property type="entry name" value="TEN-like_YD-shell"/>
</dbReference>
<dbReference type="Proteomes" id="UP001164392">
    <property type="component" value="Chromosome"/>
</dbReference>
<name>A0AA46SUJ4_9XANT</name>
<evidence type="ECO:0000313" key="5">
    <source>
        <dbReference type="Proteomes" id="UP001164392"/>
    </source>
</evidence>
<gene>
    <name evidence="4" type="ORF">NG824_20495</name>
</gene>
<proteinExistence type="predicted"/>
<feature type="domain" description="Teneurin-like YD-shell" evidence="3">
    <location>
        <begin position="28"/>
        <end position="128"/>
    </location>
</feature>
<evidence type="ECO:0000259" key="3">
    <source>
        <dbReference type="Pfam" id="PF25023"/>
    </source>
</evidence>
<accession>A0AA46SUJ4</accession>
<evidence type="ECO:0000256" key="2">
    <source>
        <dbReference type="SAM" id="SignalP"/>
    </source>
</evidence>
<dbReference type="PANTHER" id="PTHR32305:SF15">
    <property type="entry name" value="PROTEIN RHSA-RELATED"/>
    <property type="match status" value="1"/>
</dbReference>
<dbReference type="InterPro" id="IPR022385">
    <property type="entry name" value="Rhs_assc_core"/>
</dbReference>
<keyword evidence="1" id="KW-0677">Repeat</keyword>